<gene>
    <name evidence="7" type="ORF">SAMN05192576_2808</name>
</gene>
<evidence type="ECO:0000256" key="3">
    <source>
        <dbReference type="ARBA" id="ARBA00023295"/>
    </source>
</evidence>
<organism evidence="7 8">
    <name type="scientific">Nocardioides szechwanensis</name>
    <dbReference type="NCBI Taxonomy" id="1005944"/>
    <lineage>
        <taxon>Bacteria</taxon>
        <taxon>Bacillati</taxon>
        <taxon>Actinomycetota</taxon>
        <taxon>Actinomycetes</taxon>
        <taxon>Propionibacteriales</taxon>
        <taxon>Nocardioidaceae</taxon>
        <taxon>Nocardioides</taxon>
    </lineage>
</organism>
<dbReference type="OrthoDB" id="9801455at2"/>
<dbReference type="STRING" id="1005944.SAMN05192576_2808"/>
<accession>A0A1H0EB88</accession>
<evidence type="ECO:0000256" key="6">
    <source>
        <dbReference type="SAM" id="SignalP"/>
    </source>
</evidence>
<feature type="chain" id="PRO_5011558097" evidence="6">
    <location>
        <begin position="40"/>
        <end position="414"/>
    </location>
</feature>
<dbReference type="GO" id="GO:0005975">
    <property type="term" value="P:carbohydrate metabolic process"/>
    <property type="evidence" value="ECO:0007669"/>
    <property type="project" value="InterPro"/>
</dbReference>
<dbReference type="Pfam" id="PF04616">
    <property type="entry name" value="Glyco_hydro_43"/>
    <property type="match status" value="1"/>
</dbReference>
<evidence type="ECO:0000313" key="7">
    <source>
        <dbReference type="EMBL" id="SDN79543.1"/>
    </source>
</evidence>
<dbReference type="EMBL" id="FNIC01000004">
    <property type="protein sequence ID" value="SDN79543.1"/>
    <property type="molecule type" value="Genomic_DNA"/>
</dbReference>
<evidence type="ECO:0000256" key="1">
    <source>
        <dbReference type="ARBA" id="ARBA00009865"/>
    </source>
</evidence>
<keyword evidence="6" id="KW-0732">Signal</keyword>
<dbReference type="RefSeq" id="WP_091025427.1">
    <property type="nucleotide sequence ID" value="NZ_BKAE01000010.1"/>
</dbReference>
<keyword evidence="8" id="KW-1185">Reference proteome</keyword>
<protein>
    <submittedName>
        <fullName evidence="7">Glycosyl hydrolases family 43</fullName>
    </submittedName>
</protein>
<dbReference type="SUPFAM" id="SSF75005">
    <property type="entry name" value="Arabinanase/levansucrase/invertase"/>
    <property type="match status" value="1"/>
</dbReference>
<dbReference type="Gene3D" id="2.115.10.20">
    <property type="entry name" value="Glycosyl hydrolase domain, family 43"/>
    <property type="match status" value="1"/>
</dbReference>
<keyword evidence="3 4" id="KW-0326">Glycosidase</keyword>
<evidence type="ECO:0000256" key="2">
    <source>
        <dbReference type="ARBA" id="ARBA00022801"/>
    </source>
</evidence>
<dbReference type="Proteomes" id="UP000199004">
    <property type="component" value="Unassembled WGS sequence"/>
</dbReference>
<feature type="region of interest" description="Disordered" evidence="5">
    <location>
        <begin position="380"/>
        <end position="414"/>
    </location>
</feature>
<keyword evidence="2 4" id="KW-0378">Hydrolase</keyword>
<sequence>MTEKVTLPVTPARRAASLTTLVTLIATLLSLGVTAPAEAAGSGRGPHPAAVSWQSAGVLNPLASRVIRGHPKRKGRPLFRHTEFPDPTGIAFHGRVVAIATGSLAPRSIAPTFRGPWRKAGTALSRMPRWATGRGIWASDVVAVRNRYLLYFSAPVAGLGPLGRCIGVAVARTPLQKFRPMRRPLTCPRWARTPNAFDPVRPASPSLARAGVIDPEGFRTRGGQRYLLYRTQGTPSTIRMVRLTADGTRARRGVRSRVLATSKGVVENPVLMQQRKGWVLITSQGYYGDCGYRTTWRRAPNLKGLRHARSRALVTRQSTRLCGPGGADVVGGSMVLMHAWTCHGRPCPAGDLQRARWYGARRVLYAAHLRWDRRGRPHLGRFVTPTRLRPRGHQQSSGSDSGPGTGVGLPDLPL</sequence>
<evidence type="ECO:0000256" key="5">
    <source>
        <dbReference type="SAM" id="MobiDB-lite"/>
    </source>
</evidence>
<feature type="signal peptide" evidence="6">
    <location>
        <begin position="1"/>
        <end position="39"/>
    </location>
</feature>
<comment type="similarity">
    <text evidence="1 4">Belongs to the glycosyl hydrolase 43 family.</text>
</comment>
<dbReference type="AlphaFoldDB" id="A0A1H0EB88"/>
<evidence type="ECO:0000313" key="8">
    <source>
        <dbReference type="Proteomes" id="UP000199004"/>
    </source>
</evidence>
<dbReference type="InterPro" id="IPR023296">
    <property type="entry name" value="Glyco_hydro_beta-prop_sf"/>
</dbReference>
<name>A0A1H0EB88_9ACTN</name>
<dbReference type="InterPro" id="IPR006710">
    <property type="entry name" value="Glyco_hydro_43"/>
</dbReference>
<reference evidence="7 8" key="1">
    <citation type="submission" date="2016-10" db="EMBL/GenBank/DDBJ databases">
        <authorList>
            <person name="de Groot N.N."/>
        </authorList>
    </citation>
    <scope>NUCLEOTIDE SEQUENCE [LARGE SCALE GENOMIC DNA]</scope>
    <source>
        <strain evidence="7 8">CGMCC 1.11147</strain>
    </source>
</reference>
<dbReference type="GO" id="GO:0004553">
    <property type="term" value="F:hydrolase activity, hydrolyzing O-glycosyl compounds"/>
    <property type="evidence" value="ECO:0007669"/>
    <property type="project" value="InterPro"/>
</dbReference>
<proteinExistence type="inferred from homology"/>
<evidence type="ECO:0000256" key="4">
    <source>
        <dbReference type="RuleBase" id="RU361187"/>
    </source>
</evidence>